<dbReference type="GO" id="GO:0003677">
    <property type="term" value="F:DNA binding"/>
    <property type="evidence" value="ECO:0007669"/>
    <property type="project" value="InterPro"/>
</dbReference>
<feature type="domain" description="NACHT" evidence="2">
    <location>
        <begin position="137"/>
        <end position="298"/>
    </location>
</feature>
<name>A0A926ZMH4_9CYAN</name>
<dbReference type="InterPro" id="IPR016032">
    <property type="entry name" value="Sig_transdc_resp-reg_C-effctor"/>
</dbReference>
<keyword evidence="4" id="KW-1185">Reference proteome</keyword>
<dbReference type="Proteomes" id="UP000641646">
    <property type="component" value="Unassembled WGS sequence"/>
</dbReference>
<dbReference type="AlphaFoldDB" id="A0A926ZMH4"/>
<comment type="caution">
    <text evidence="3">The sequence shown here is derived from an EMBL/GenBank/DDBJ whole genome shotgun (WGS) entry which is preliminary data.</text>
</comment>
<evidence type="ECO:0000259" key="2">
    <source>
        <dbReference type="Pfam" id="PF05729"/>
    </source>
</evidence>
<dbReference type="EMBL" id="JACJPW010000165">
    <property type="protein sequence ID" value="MBD2186096.1"/>
    <property type="molecule type" value="Genomic_DNA"/>
</dbReference>
<dbReference type="RefSeq" id="WP_190475076.1">
    <property type="nucleotide sequence ID" value="NZ_JACJPW010000165.1"/>
</dbReference>
<protein>
    <submittedName>
        <fullName evidence="3">NACHT domain-containing protein</fullName>
    </submittedName>
</protein>
<evidence type="ECO:0000313" key="4">
    <source>
        <dbReference type="Proteomes" id="UP000641646"/>
    </source>
</evidence>
<sequence length="535" mass="61008">MIPLDFLKAIASSQGVSETELEALSLALEGESILAIATKLDIRPEAVRKRLGEVYKKFRITGAGPGKLAKLQQILVSLYQKEQKQFNFDVSTEPASGETAIAQSRQDWSEAPDVSIFYGRSEDLTQLSHWIVEEHCRVVALLGTIGIGKTALSVKLAQQLQDNFDCVIWRSLRHTTPARDFIGNLLQFLSHQRKPFLPESLDERISLLLEHFKASRCLVILDNLETILRRGDFAGHYEEKYKGYGELLRRLGEEPHQSCLILTSTEKPREIALEEGENLPVRSWQLAGLKDDEAAEILKSKRLKDEPKWGNLIKLYRGNPLALKIVSTTIQEVFCGSVLQFLKQRPTLVLRDMRDLIQEEFERLSELEKEIANWLAIVGYPIFLTDLKTNIWIPISELKLFEALESLGRRSLIEKTSSGFTLPPVVMEFVKNQLVEEITAEILGLIRNVNKEKLALIKRYCLKIELENNKEPESENQTTIEKILENLRQVVRNQSSLQEQLKQILIKLQEDSDLEVGYAIDNLRNLIAKIKFDLA</sequence>
<dbReference type="SUPFAM" id="SSF46894">
    <property type="entry name" value="C-terminal effector domain of the bipartite response regulators"/>
    <property type="match status" value="1"/>
</dbReference>
<evidence type="ECO:0000313" key="3">
    <source>
        <dbReference type="EMBL" id="MBD2186096.1"/>
    </source>
</evidence>
<feature type="coiled-coil region" evidence="1">
    <location>
        <begin position="350"/>
        <end position="377"/>
    </location>
</feature>
<reference evidence="3" key="2">
    <citation type="submission" date="2020-08" db="EMBL/GenBank/DDBJ databases">
        <authorList>
            <person name="Chen M."/>
            <person name="Teng W."/>
            <person name="Zhao L."/>
            <person name="Hu C."/>
            <person name="Zhou Y."/>
            <person name="Han B."/>
            <person name="Song L."/>
            <person name="Shu W."/>
        </authorList>
    </citation>
    <scope>NUCLEOTIDE SEQUENCE</scope>
    <source>
        <strain evidence="3">FACHB-1375</strain>
    </source>
</reference>
<dbReference type="Gene3D" id="1.10.10.10">
    <property type="entry name" value="Winged helix-like DNA-binding domain superfamily/Winged helix DNA-binding domain"/>
    <property type="match status" value="1"/>
</dbReference>
<gene>
    <name evidence="3" type="ORF">H6G03_34410</name>
</gene>
<reference evidence="3" key="1">
    <citation type="journal article" date="2015" name="ISME J.">
        <title>Draft Genome Sequence of Streptomyces incarnatus NRRL8089, which Produces the Nucleoside Antibiotic Sinefungin.</title>
        <authorList>
            <person name="Oshima K."/>
            <person name="Hattori M."/>
            <person name="Shimizu H."/>
            <person name="Fukuda K."/>
            <person name="Nemoto M."/>
            <person name="Inagaki K."/>
            <person name="Tamura T."/>
        </authorList>
    </citation>
    <scope>NUCLEOTIDE SEQUENCE</scope>
    <source>
        <strain evidence="3">FACHB-1375</strain>
    </source>
</reference>
<dbReference type="Pfam" id="PF05729">
    <property type="entry name" value="NACHT"/>
    <property type="match status" value="1"/>
</dbReference>
<dbReference type="SUPFAM" id="SSF52540">
    <property type="entry name" value="P-loop containing nucleoside triphosphate hydrolases"/>
    <property type="match status" value="1"/>
</dbReference>
<dbReference type="PRINTS" id="PR00364">
    <property type="entry name" value="DISEASERSIST"/>
</dbReference>
<dbReference type="InterPro" id="IPR007111">
    <property type="entry name" value="NACHT_NTPase"/>
</dbReference>
<dbReference type="Gene3D" id="3.40.50.300">
    <property type="entry name" value="P-loop containing nucleotide triphosphate hydrolases"/>
    <property type="match status" value="1"/>
</dbReference>
<keyword evidence="1" id="KW-0175">Coiled coil</keyword>
<organism evidence="3 4">
    <name type="scientific">Aerosakkonema funiforme FACHB-1375</name>
    <dbReference type="NCBI Taxonomy" id="2949571"/>
    <lineage>
        <taxon>Bacteria</taxon>
        <taxon>Bacillati</taxon>
        <taxon>Cyanobacteriota</taxon>
        <taxon>Cyanophyceae</taxon>
        <taxon>Oscillatoriophycideae</taxon>
        <taxon>Aerosakkonematales</taxon>
        <taxon>Aerosakkonemataceae</taxon>
        <taxon>Aerosakkonema</taxon>
    </lineage>
</organism>
<proteinExistence type="predicted"/>
<dbReference type="InterPro" id="IPR027417">
    <property type="entry name" value="P-loop_NTPase"/>
</dbReference>
<dbReference type="GO" id="GO:0006355">
    <property type="term" value="P:regulation of DNA-templated transcription"/>
    <property type="evidence" value="ECO:0007669"/>
    <property type="project" value="InterPro"/>
</dbReference>
<dbReference type="InterPro" id="IPR036388">
    <property type="entry name" value="WH-like_DNA-bd_sf"/>
</dbReference>
<accession>A0A926ZMH4</accession>
<evidence type="ECO:0000256" key="1">
    <source>
        <dbReference type="SAM" id="Coils"/>
    </source>
</evidence>